<dbReference type="PANTHER" id="PTHR22893">
    <property type="entry name" value="NADH OXIDOREDUCTASE-RELATED"/>
    <property type="match status" value="1"/>
</dbReference>
<dbReference type="CDD" id="cd02933">
    <property type="entry name" value="OYE_like_FMN"/>
    <property type="match status" value="1"/>
</dbReference>
<dbReference type="Pfam" id="PF00724">
    <property type="entry name" value="Oxidored_FMN"/>
    <property type="match status" value="1"/>
</dbReference>
<evidence type="ECO:0000313" key="2">
    <source>
        <dbReference type="EMBL" id="MFC4298954.1"/>
    </source>
</evidence>
<feature type="domain" description="NADH:flavin oxidoreductase/NADH oxidase N-terminal" evidence="1">
    <location>
        <begin position="4"/>
        <end position="330"/>
    </location>
</feature>
<dbReference type="Proteomes" id="UP001595756">
    <property type="component" value="Unassembled WGS sequence"/>
</dbReference>
<dbReference type="RefSeq" id="WP_376813501.1">
    <property type="nucleotide sequence ID" value="NZ_JBHSDY010000007.1"/>
</dbReference>
<proteinExistence type="predicted"/>
<keyword evidence="3" id="KW-1185">Reference proteome</keyword>
<dbReference type="EMBL" id="JBHSDY010000007">
    <property type="protein sequence ID" value="MFC4298954.1"/>
    <property type="molecule type" value="Genomic_DNA"/>
</dbReference>
<protein>
    <submittedName>
        <fullName evidence="2">Alkene reductase</fullName>
    </submittedName>
</protein>
<gene>
    <name evidence="2" type="ORF">ACFO0J_12955</name>
</gene>
<sequence length="356" mass="37936">MTTLWNPIRLGDLTLRNRLAQAPMTRSRAGDDGTPGDLAPEYYAQRAAMGLLIAEGTQPSADGQGYLNSPGLHEDAHVEGWRRVTRAVREAGGHLFIQLMHAGRMSHPDNTPHHRQALAPSAIAADARMYTPSGMHDVPAPRAMALSDIEQTIEDYAAAAARAMDAGADGVEIHGANGYLIQQFLAPNANARTDAYGGSIENRARFAVEVAAAVADRIGAGHTGMRLSPGGTLGGIDEGPESADLYRHLVARLAPLGLAYLHVVQGPDEALLRDIRRTWSSVLIVNRPGRDRGTLSSDLDAGLADMVSVGRIALANPDLPMRIRENLALNEPDPATFYGGGAQGYTDYPVFQAETA</sequence>
<name>A0ABV8S1F8_9BURK</name>
<accession>A0ABV8S1F8</accession>
<comment type="caution">
    <text evidence="2">The sequence shown here is derived from an EMBL/GenBank/DDBJ whole genome shotgun (WGS) entry which is preliminary data.</text>
</comment>
<dbReference type="Gene3D" id="3.20.20.70">
    <property type="entry name" value="Aldolase class I"/>
    <property type="match status" value="1"/>
</dbReference>
<dbReference type="SUPFAM" id="SSF51395">
    <property type="entry name" value="FMN-linked oxidoreductases"/>
    <property type="match status" value="1"/>
</dbReference>
<evidence type="ECO:0000259" key="1">
    <source>
        <dbReference type="Pfam" id="PF00724"/>
    </source>
</evidence>
<dbReference type="InterPro" id="IPR013785">
    <property type="entry name" value="Aldolase_TIM"/>
</dbReference>
<organism evidence="2 3">
    <name type="scientific">Castellaniella hirudinis</name>
    <dbReference type="NCBI Taxonomy" id="1144617"/>
    <lineage>
        <taxon>Bacteria</taxon>
        <taxon>Pseudomonadati</taxon>
        <taxon>Pseudomonadota</taxon>
        <taxon>Betaproteobacteria</taxon>
        <taxon>Burkholderiales</taxon>
        <taxon>Alcaligenaceae</taxon>
        <taxon>Castellaniella</taxon>
    </lineage>
</organism>
<reference evidence="3" key="1">
    <citation type="journal article" date="2019" name="Int. J. Syst. Evol. Microbiol.">
        <title>The Global Catalogue of Microorganisms (GCM) 10K type strain sequencing project: providing services to taxonomists for standard genome sequencing and annotation.</title>
        <authorList>
            <consortium name="The Broad Institute Genomics Platform"/>
            <consortium name="The Broad Institute Genome Sequencing Center for Infectious Disease"/>
            <person name="Wu L."/>
            <person name="Ma J."/>
        </authorList>
    </citation>
    <scope>NUCLEOTIDE SEQUENCE [LARGE SCALE GENOMIC DNA]</scope>
    <source>
        <strain evidence="3">CGMCC 1.19029</strain>
    </source>
</reference>
<dbReference type="PANTHER" id="PTHR22893:SF91">
    <property type="entry name" value="NADPH DEHYDROGENASE 2-RELATED"/>
    <property type="match status" value="1"/>
</dbReference>
<dbReference type="InterPro" id="IPR045247">
    <property type="entry name" value="Oye-like"/>
</dbReference>
<dbReference type="InterPro" id="IPR001155">
    <property type="entry name" value="OxRdtase_FMN_N"/>
</dbReference>
<evidence type="ECO:0000313" key="3">
    <source>
        <dbReference type="Proteomes" id="UP001595756"/>
    </source>
</evidence>